<proteinExistence type="predicted"/>
<dbReference type="SUPFAM" id="SSF48452">
    <property type="entry name" value="TPR-like"/>
    <property type="match status" value="1"/>
</dbReference>
<accession>A0A6P2DEI8</accession>
<evidence type="ECO:0000313" key="3">
    <source>
        <dbReference type="EMBL" id="VTS00319.1"/>
    </source>
</evidence>
<sequence>MTALVSRREALATGLVVTVGVLGGSAAPVPKGDSKSWIGKTVLPKKADPIGAYYESVQPGKDEPVRTLSRALYAASWEVKAEKDERIQVLDTDGTPCWIEKSRVVPLADAVDFFTKAIQDNEKDVYPYNFRGWAKYLLGKPDDAVKDFDEFLKLAPVGPGPGPNPYRAVGFSNRGLVLAELRRFDAAIKDLNEAVKLGHAPAQLNRGWAYELKGEYKSANADYTAILAGNPNDVLALNNSAWLRATCPVEEFRDGKAAVKFAKRACELTGNREGGYLDTLAAAHAEAGDFSAAVKTQELALADQGYARKCGEDAQKRLQLYKARKPFRTEPLKPQ</sequence>
<dbReference type="Proteomes" id="UP000464178">
    <property type="component" value="Chromosome"/>
</dbReference>
<dbReference type="GO" id="GO:0046813">
    <property type="term" value="P:receptor-mediated virion attachment to host cell"/>
    <property type="evidence" value="ECO:0007669"/>
    <property type="project" value="TreeGrafter"/>
</dbReference>
<organism evidence="3 4">
    <name type="scientific">Gemmata massiliana</name>
    <dbReference type="NCBI Taxonomy" id="1210884"/>
    <lineage>
        <taxon>Bacteria</taxon>
        <taxon>Pseudomonadati</taxon>
        <taxon>Planctomycetota</taxon>
        <taxon>Planctomycetia</taxon>
        <taxon>Gemmatales</taxon>
        <taxon>Gemmataceae</taxon>
        <taxon>Gemmata</taxon>
    </lineage>
</organism>
<dbReference type="SMART" id="SM00028">
    <property type="entry name" value="TPR"/>
    <property type="match status" value="3"/>
</dbReference>
<dbReference type="KEGG" id="gms:SOIL9_82240"/>
<dbReference type="AlphaFoldDB" id="A0A6P2DEI8"/>
<name>A0A6P2DEI8_9BACT</name>
<gene>
    <name evidence="3" type="ORF">SOIL9_82240</name>
</gene>
<dbReference type="Gene3D" id="1.25.40.10">
    <property type="entry name" value="Tetratricopeptide repeat domain"/>
    <property type="match status" value="1"/>
</dbReference>
<keyword evidence="4" id="KW-1185">Reference proteome</keyword>
<dbReference type="InterPro" id="IPR019734">
    <property type="entry name" value="TPR_rpt"/>
</dbReference>
<protein>
    <recommendedName>
        <fullName evidence="5">Tetratricopeptide repeat protein</fullName>
    </recommendedName>
</protein>
<dbReference type="GO" id="GO:0009279">
    <property type="term" value="C:cell outer membrane"/>
    <property type="evidence" value="ECO:0007669"/>
    <property type="project" value="TreeGrafter"/>
</dbReference>
<dbReference type="Pfam" id="PF13181">
    <property type="entry name" value="TPR_8"/>
    <property type="match status" value="1"/>
</dbReference>
<dbReference type="InterPro" id="IPR050498">
    <property type="entry name" value="Ycf3"/>
</dbReference>
<keyword evidence="1" id="KW-0677">Repeat</keyword>
<evidence type="ECO:0008006" key="5">
    <source>
        <dbReference type="Google" id="ProtNLM"/>
    </source>
</evidence>
<evidence type="ECO:0000313" key="4">
    <source>
        <dbReference type="Proteomes" id="UP000464178"/>
    </source>
</evidence>
<reference evidence="3 4" key="1">
    <citation type="submission" date="2019-05" db="EMBL/GenBank/DDBJ databases">
        <authorList>
            <consortium name="Science for Life Laboratories"/>
        </authorList>
    </citation>
    <scope>NUCLEOTIDE SEQUENCE [LARGE SCALE GENOMIC DNA]</scope>
    <source>
        <strain evidence="3">Soil9</strain>
    </source>
</reference>
<dbReference type="EMBL" id="LR593886">
    <property type="protein sequence ID" value="VTS00319.1"/>
    <property type="molecule type" value="Genomic_DNA"/>
</dbReference>
<evidence type="ECO:0000256" key="1">
    <source>
        <dbReference type="ARBA" id="ARBA00022737"/>
    </source>
</evidence>
<dbReference type="InterPro" id="IPR011990">
    <property type="entry name" value="TPR-like_helical_dom_sf"/>
</dbReference>
<dbReference type="PANTHER" id="PTHR44858:SF1">
    <property type="entry name" value="UDP-N-ACETYLGLUCOSAMINE--PEPTIDE N-ACETYLGLUCOSAMINYLTRANSFERASE SPINDLY-RELATED"/>
    <property type="match status" value="1"/>
</dbReference>
<dbReference type="PANTHER" id="PTHR44858">
    <property type="entry name" value="TETRATRICOPEPTIDE REPEAT PROTEIN 6"/>
    <property type="match status" value="1"/>
</dbReference>
<evidence type="ECO:0000256" key="2">
    <source>
        <dbReference type="ARBA" id="ARBA00022803"/>
    </source>
</evidence>
<keyword evidence="2" id="KW-0802">TPR repeat</keyword>
<dbReference type="RefSeq" id="WP_162672136.1">
    <property type="nucleotide sequence ID" value="NZ_LR593886.1"/>
</dbReference>